<proteinExistence type="predicted"/>
<gene>
    <name evidence="1" type="ORF">F4821DRAFT_236018</name>
</gene>
<reference evidence="1 2" key="1">
    <citation type="journal article" date="2022" name="New Phytol.">
        <title>Ecological generalism drives hyperdiversity of secondary metabolite gene clusters in xylarialean endophytes.</title>
        <authorList>
            <person name="Franco M.E.E."/>
            <person name="Wisecaver J.H."/>
            <person name="Arnold A.E."/>
            <person name="Ju Y.M."/>
            <person name="Slot J.C."/>
            <person name="Ahrendt S."/>
            <person name="Moore L.P."/>
            <person name="Eastman K.E."/>
            <person name="Scott K."/>
            <person name="Konkel Z."/>
            <person name="Mondo S.J."/>
            <person name="Kuo A."/>
            <person name="Hayes R.D."/>
            <person name="Haridas S."/>
            <person name="Andreopoulos B."/>
            <person name="Riley R."/>
            <person name="LaButti K."/>
            <person name="Pangilinan J."/>
            <person name="Lipzen A."/>
            <person name="Amirebrahimi M."/>
            <person name="Yan J."/>
            <person name="Adam C."/>
            <person name="Keymanesh K."/>
            <person name="Ng V."/>
            <person name="Louie K."/>
            <person name="Northen T."/>
            <person name="Drula E."/>
            <person name="Henrissat B."/>
            <person name="Hsieh H.M."/>
            <person name="Youens-Clark K."/>
            <person name="Lutzoni F."/>
            <person name="Miadlikowska J."/>
            <person name="Eastwood D.C."/>
            <person name="Hamelin R.C."/>
            <person name="Grigoriev I.V."/>
            <person name="U'Ren J.M."/>
        </authorList>
    </citation>
    <scope>NUCLEOTIDE SEQUENCE [LARGE SCALE GENOMIC DNA]</scope>
    <source>
        <strain evidence="1 2">ER1909</strain>
    </source>
</reference>
<protein>
    <submittedName>
        <fullName evidence="1">Uncharacterized protein</fullName>
    </submittedName>
</protein>
<sequence>MAPVTRRSARKIAEAKAQDESILSMADDVANKVEEVENLLEKEPASSPRWKRKSTENNDDNNESDHEGGAPLNQALTSPKRQRLAVRTREDESTPTGGRKTHLEVEIPVAATSSVPRSDPVPDSQDAEEVEAEVEPEIEPTSASKQLEEDAIHRLASLEPEQTPIAKPKPKAKHITFGDDADVDQFVTAAATAPTKPQDDEKEDSDDDDEAPEAVSTQAVAKKMQEAAQVASEAADKQAASLKRKRQEKDSMYKQQAEQRRKRVRGVEVHQSATTERASSVSTSDSVAEVEKAATAGRRQRAEKFNLPTILPPEFLTDSSDDEDMEDATALKKVVKNPKKINFEDDTANKRPRDKTVGATRYRVLAKQGDEALAPRAHKGARVSKESLLKRGRVGSQPFRKGFLIKR</sequence>
<accession>A0ACC0D4D2</accession>
<keyword evidence="2" id="KW-1185">Reference proteome</keyword>
<name>A0ACC0D4D2_9PEZI</name>
<evidence type="ECO:0000313" key="1">
    <source>
        <dbReference type="EMBL" id="KAI6087521.1"/>
    </source>
</evidence>
<dbReference type="Proteomes" id="UP001497680">
    <property type="component" value="Unassembled WGS sequence"/>
</dbReference>
<comment type="caution">
    <text evidence="1">The sequence shown here is derived from an EMBL/GenBank/DDBJ whole genome shotgun (WGS) entry which is preliminary data.</text>
</comment>
<organism evidence="1 2">
    <name type="scientific">Hypoxylon rubiginosum</name>
    <dbReference type="NCBI Taxonomy" id="110542"/>
    <lineage>
        <taxon>Eukaryota</taxon>
        <taxon>Fungi</taxon>
        <taxon>Dikarya</taxon>
        <taxon>Ascomycota</taxon>
        <taxon>Pezizomycotina</taxon>
        <taxon>Sordariomycetes</taxon>
        <taxon>Xylariomycetidae</taxon>
        <taxon>Xylariales</taxon>
        <taxon>Hypoxylaceae</taxon>
        <taxon>Hypoxylon</taxon>
    </lineage>
</organism>
<dbReference type="EMBL" id="MU394307">
    <property type="protein sequence ID" value="KAI6087521.1"/>
    <property type="molecule type" value="Genomic_DNA"/>
</dbReference>
<evidence type="ECO:0000313" key="2">
    <source>
        <dbReference type="Proteomes" id="UP001497680"/>
    </source>
</evidence>